<name>A0A6P3YD77_DINQU</name>
<feature type="chain" id="PRO_5027641294" evidence="1">
    <location>
        <begin position="25"/>
        <end position="170"/>
    </location>
</feature>
<dbReference type="OrthoDB" id="7693257at2759"/>
<reference evidence="3" key="1">
    <citation type="submission" date="2025-08" db="UniProtKB">
        <authorList>
            <consortium name="RefSeq"/>
        </authorList>
    </citation>
    <scope>IDENTIFICATION</scope>
</reference>
<dbReference type="RefSeq" id="XP_014488980.1">
    <property type="nucleotide sequence ID" value="XM_014633494.1"/>
</dbReference>
<evidence type="ECO:0000256" key="1">
    <source>
        <dbReference type="SAM" id="SignalP"/>
    </source>
</evidence>
<gene>
    <name evidence="3" type="primary">LOC106752082</name>
</gene>
<dbReference type="GeneID" id="106752082"/>
<dbReference type="KEGG" id="dqu:106752082"/>
<keyword evidence="1" id="KW-0732">Signal</keyword>
<organism evidence="2 3">
    <name type="scientific">Dinoponera quadriceps</name>
    <name type="common">South American ant</name>
    <dbReference type="NCBI Taxonomy" id="609295"/>
    <lineage>
        <taxon>Eukaryota</taxon>
        <taxon>Metazoa</taxon>
        <taxon>Ecdysozoa</taxon>
        <taxon>Arthropoda</taxon>
        <taxon>Hexapoda</taxon>
        <taxon>Insecta</taxon>
        <taxon>Pterygota</taxon>
        <taxon>Neoptera</taxon>
        <taxon>Endopterygota</taxon>
        <taxon>Hymenoptera</taxon>
        <taxon>Apocrita</taxon>
        <taxon>Aculeata</taxon>
        <taxon>Formicoidea</taxon>
        <taxon>Formicidae</taxon>
        <taxon>Ponerinae</taxon>
        <taxon>Ponerini</taxon>
        <taxon>Dinoponera</taxon>
    </lineage>
</organism>
<protein>
    <submittedName>
        <fullName evidence="3">Uncharacterized protein LOC106752082</fullName>
    </submittedName>
</protein>
<evidence type="ECO:0000313" key="3">
    <source>
        <dbReference type="RefSeq" id="XP_014488980.1"/>
    </source>
</evidence>
<proteinExistence type="predicted"/>
<accession>A0A6P3YD77</accession>
<dbReference type="Proteomes" id="UP000515204">
    <property type="component" value="Unplaced"/>
</dbReference>
<sequence length="170" mass="18934">MARKIGHVVLIGALLISAFHGTCAVDWDDWSRDLTRMTENIGAEVESYTRNLGANIQRTVQNSLRTSLEPALAEARRTLQNLPRDANGQIISNTGSRIIINSGNGVSRSIVSGHTPDGESYVRDVEERYEGNMLYHNETNYNPKTKTKVRICWKLDLTKSSASPETIQDC</sequence>
<feature type="signal peptide" evidence="1">
    <location>
        <begin position="1"/>
        <end position="24"/>
    </location>
</feature>
<keyword evidence="2" id="KW-1185">Reference proteome</keyword>
<dbReference type="AlphaFoldDB" id="A0A6P3YD77"/>
<evidence type="ECO:0000313" key="2">
    <source>
        <dbReference type="Proteomes" id="UP000515204"/>
    </source>
</evidence>